<dbReference type="OrthoDB" id="7872866at2759"/>
<feature type="region of interest" description="Disordered" evidence="1">
    <location>
        <begin position="119"/>
        <end position="142"/>
    </location>
</feature>
<keyword evidence="2" id="KW-1185">Reference proteome</keyword>
<gene>
    <name evidence="3" type="primary">LOC111601175</name>
</gene>
<dbReference type="RefSeq" id="XP_023173422.1">
    <property type="nucleotide sequence ID" value="XM_023317654.1"/>
</dbReference>
<dbReference type="AlphaFoldDB" id="A0A6J1M329"/>
<reference evidence="3" key="1">
    <citation type="submission" date="2025-08" db="UniProtKB">
        <authorList>
            <consortium name="RefSeq"/>
        </authorList>
    </citation>
    <scope>IDENTIFICATION</scope>
    <source>
        <strain evidence="3">15085-1641.00</strain>
        <tissue evidence="3">Whole body</tissue>
    </source>
</reference>
<proteinExistence type="predicted"/>
<feature type="compositionally biased region" description="Polar residues" evidence="1">
    <location>
        <begin position="125"/>
        <end position="142"/>
    </location>
</feature>
<evidence type="ECO:0000256" key="1">
    <source>
        <dbReference type="SAM" id="MobiDB-lite"/>
    </source>
</evidence>
<sequence length="142" mass="16737">MSKRATKNELPRDAHVMQVLRRELNRNSHQITQTFWHEFEQIRRRQRNQLIQERENRERLSLLMRDANLETQQQAEALSRSISSHGVNPIAPSPRMRRDPPAIMPAAEEISKELKNTPIFRRPKTGTNVPNEDYRNSGNTHH</sequence>
<dbReference type="Proteomes" id="UP000504633">
    <property type="component" value="Unplaced"/>
</dbReference>
<evidence type="ECO:0000313" key="2">
    <source>
        <dbReference type="Proteomes" id="UP000504633"/>
    </source>
</evidence>
<name>A0A6J1M329_DROHY</name>
<dbReference type="KEGG" id="dhe:111601175"/>
<accession>A0A6J1M329</accession>
<feature type="compositionally biased region" description="Polar residues" evidence="1">
    <location>
        <begin position="72"/>
        <end position="86"/>
    </location>
</feature>
<protein>
    <submittedName>
        <fullName evidence="3">Uncharacterized protein LOC111601175</fullName>
    </submittedName>
</protein>
<dbReference type="GeneID" id="111601175"/>
<feature type="region of interest" description="Disordered" evidence="1">
    <location>
        <begin position="72"/>
        <end position="101"/>
    </location>
</feature>
<organism evidence="2 3">
    <name type="scientific">Drosophila hydei</name>
    <name type="common">Fruit fly</name>
    <dbReference type="NCBI Taxonomy" id="7224"/>
    <lineage>
        <taxon>Eukaryota</taxon>
        <taxon>Metazoa</taxon>
        <taxon>Ecdysozoa</taxon>
        <taxon>Arthropoda</taxon>
        <taxon>Hexapoda</taxon>
        <taxon>Insecta</taxon>
        <taxon>Pterygota</taxon>
        <taxon>Neoptera</taxon>
        <taxon>Endopterygota</taxon>
        <taxon>Diptera</taxon>
        <taxon>Brachycera</taxon>
        <taxon>Muscomorpha</taxon>
        <taxon>Ephydroidea</taxon>
        <taxon>Drosophilidae</taxon>
        <taxon>Drosophila</taxon>
    </lineage>
</organism>
<evidence type="ECO:0000313" key="3">
    <source>
        <dbReference type="RefSeq" id="XP_023173422.1"/>
    </source>
</evidence>